<comment type="catalytic activity">
    <reaction evidence="5">
        <text>a cytidine in 25S rRNA + S-adenosyl-L-methionine = a 5-methylcytidine in 25S rRNA + S-adenosyl-L-homocysteine + H(+)</text>
        <dbReference type="Rhea" id="RHEA:47780"/>
        <dbReference type="Rhea" id="RHEA-COMP:11911"/>
        <dbReference type="Rhea" id="RHEA-COMP:11912"/>
        <dbReference type="ChEBI" id="CHEBI:15378"/>
        <dbReference type="ChEBI" id="CHEBI:57856"/>
        <dbReference type="ChEBI" id="CHEBI:59789"/>
        <dbReference type="ChEBI" id="CHEBI:74483"/>
        <dbReference type="ChEBI" id="CHEBI:82748"/>
    </reaction>
</comment>
<feature type="domain" description="SAM-dependent MTase RsmB/NOP-type" evidence="8">
    <location>
        <begin position="120"/>
        <end position="421"/>
    </location>
</feature>
<dbReference type="PANTHER" id="PTHR22807:SF4">
    <property type="entry name" value="28S RRNA (CYTOSINE-C(5))-METHYLTRANSFERASE"/>
    <property type="match status" value="1"/>
</dbReference>
<keyword evidence="1 6" id="KW-0489">Methyltransferase</keyword>
<evidence type="ECO:0000256" key="1">
    <source>
        <dbReference type="ARBA" id="ARBA00022603"/>
    </source>
</evidence>
<dbReference type="Proteomes" id="UP000594262">
    <property type="component" value="Unplaced"/>
</dbReference>
<feature type="binding site" evidence="6">
    <location>
        <position position="275"/>
    </location>
    <ligand>
        <name>S-adenosyl-L-methionine</name>
        <dbReference type="ChEBI" id="CHEBI:59789"/>
    </ligand>
</feature>
<dbReference type="EnsemblMetazoa" id="CLYHEMT016336.1">
    <property type="protein sequence ID" value="CLYHEMP016336.1"/>
    <property type="gene ID" value="CLYHEMG016336"/>
</dbReference>
<dbReference type="FunFam" id="3.40.50.150:FF:000164">
    <property type="entry name" value="Methyltransferase NSUN5, putative"/>
    <property type="match status" value="1"/>
</dbReference>
<dbReference type="CDD" id="cd02440">
    <property type="entry name" value="AdoMet_MTases"/>
    <property type="match status" value="1"/>
</dbReference>
<name>A0A7M5X1K4_9CNID</name>
<dbReference type="Gene3D" id="3.40.50.150">
    <property type="entry name" value="Vaccinia Virus protein VP39"/>
    <property type="match status" value="1"/>
</dbReference>
<evidence type="ECO:0000259" key="8">
    <source>
        <dbReference type="PROSITE" id="PS51686"/>
    </source>
</evidence>
<evidence type="ECO:0000256" key="2">
    <source>
        <dbReference type="ARBA" id="ARBA00022679"/>
    </source>
</evidence>
<dbReference type="AlphaFoldDB" id="A0A7M5X1K4"/>
<evidence type="ECO:0000256" key="6">
    <source>
        <dbReference type="PROSITE-ProRule" id="PRU01023"/>
    </source>
</evidence>
<dbReference type="InterPro" id="IPR049560">
    <property type="entry name" value="MeTrfase_RsmB-F_NOP2_cat"/>
</dbReference>
<dbReference type="InterPro" id="IPR001678">
    <property type="entry name" value="MeTrfase_RsmB-F_NOP2_dom"/>
</dbReference>
<dbReference type="OrthoDB" id="435282at2759"/>
<dbReference type="GeneID" id="136809179"/>
<dbReference type="Pfam" id="PF21148">
    <property type="entry name" value="NSUN5_fdxn-like"/>
    <property type="match status" value="1"/>
</dbReference>
<feature type="binding site" evidence="6">
    <location>
        <begin position="224"/>
        <end position="230"/>
    </location>
    <ligand>
        <name>S-adenosyl-L-methionine</name>
        <dbReference type="ChEBI" id="CHEBI:59789"/>
    </ligand>
</feature>
<dbReference type="GO" id="GO:0008173">
    <property type="term" value="F:RNA methyltransferase activity"/>
    <property type="evidence" value="ECO:0007669"/>
    <property type="project" value="InterPro"/>
</dbReference>
<dbReference type="InterPro" id="IPR048889">
    <property type="entry name" value="NSUN5_RCM1_N"/>
</dbReference>
<evidence type="ECO:0000313" key="9">
    <source>
        <dbReference type="EnsemblMetazoa" id="CLYHEMP016336.1"/>
    </source>
</evidence>
<dbReference type="RefSeq" id="XP_066921799.1">
    <property type="nucleotide sequence ID" value="XM_067065698.1"/>
</dbReference>
<comment type="similarity">
    <text evidence="6">Belongs to the class I-like SAM-binding methyltransferase superfamily. RsmB/NOP family.</text>
</comment>
<evidence type="ECO:0000256" key="5">
    <source>
        <dbReference type="ARBA" id="ARBA00053002"/>
    </source>
</evidence>
<sequence>MADKLYEKSSSILGTVLAKKGSIKSLCFSSEYRNKRKLYALTFETLKHKRILEKIINLTALWKENNQISKALQYVLCYETLFGKGLHQNSKYEKFISTHEDKLKATLDDLQKEEPGLFTDTKKNQVVLPRYVRVNVLKCSMDVAINRFQTDGFNLVSGKEINEISGDEFVLDKDIPNVLVFPPNTDLHQYSLYKEGKLFLQDKASCLSAYVLNPPERSLVIDGCAAPGNKTTHLACILNNNGSVYSFDLDKKRLRTMEMLVQKAGATCVTPKHQDFLKVRHDDKLFSKVEYILLDPSCSGSGIVGRMDNYVDDDEENATNEVNEKRLKALSGFQTAALSHALTFPNVQKVLYSTCSIHKQENEDVIEKAFKRFEEQFDLCHVMPSWKSRGQGEWELAYKCIRAVPEKDFTNGFFVAMFERKQQSNFQNGTKAVGKEVHINGKETNAGLSSNGIVNSEKKRHSNPQKGDSDVKICDGKYASLTQCTKDTKIGKHKARDTGKRE</sequence>
<feature type="binding site" evidence="6">
    <location>
        <position position="295"/>
    </location>
    <ligand>
        <name>S-adenosyl-L-methionine</name>
        <dbReference type="ChEBI" id="CHEBI:59789"/>
    </ligand>
</feature>
<dbReference type="InterPro" id="IPR023267">
    <property type="entry name" value="RCMT"/>
</dbReference>
<dbReference type="Pfam" id="PF21153">
    <property type="entry name" value="NSUN5_N"/>
    <property type="match status" value="1"/>
</dbReference>
<accession>A0A7M5X1K4</accession>
<keyword evidence="10" id="KW-1185">Reference proteome</keyword>
<evidence type="ECO:0000256" key="7">
    <source>
        <dbReference type="SAM" id="MobiDB-lite"/>
    </source>
</evidence>
<dbReference type="Gene3D" id="3.30.70.1170">
    <property type="entry name" value="Sun protein, domain 3"/>
    <property type="match status" value="1"/>
</dbReference>
<dbReference type="InterPro" id="IPR029063">
    <property type="entry name" value="SAM-dependent_MTases_sf"/>
</dbReference>
<organism evidence="9 10">
    <name type="scientific">Clytia hemisphaerica</name>
    <dbReference type="NCBI Taxonomy" id="252671"/>
    <lineage>
        <taxon>Eukaryota</taxon>
        <taxon>Metazoa</taxon>
        <taxon>Cnidaria</taxon>
        <taxon>Hydrozoa</taxon>
        <taxon>Hydroidolina</taxon>
        <taxon>Leptothecata</taxon>
        <taxon>Obeliida</taxon>
        <taxon>Clytiidae</taxon>
        <taxon>Clytia</taxon>
    </lineage>
</organism>
<evidence type="ECO:0000256" key="4">
    <source>
        <dbReference type="ARBA" id="ARBA00022884"/>
    </source>
</evidence>
<dbReference type="InterPro" id="IPR049561">
    <property type="entry name" value="NSUN5_7_fdxn-like"/>
</dbReference>
<evidence type="ECO:0000256" key="3">
    <source>
        <dbReference type="ARBA" id="ARBA00022691"/>
    </source>
</evidence>
<dbReference type="PROSITE" id="PS51686">
    <property type="entry name" value="SAM_MT_RSMB_NOP"/>
    <property type="match status" value="1"/>
</dbReference>
<feature type="region of interest" description="Disordered" evidence="7">
    <location>
        <begin position="441"/>
        <end position="472"/>
    </location>
</feature>
<dbReference type="GO" id="GO:0070475">
    <property type="term" value="P:rRNA base methylation"/>
    <property type="evidence" value="ECO:0007669"/>
    <property type="project" value="TreeGrafter"/>
</dbReference>
<dbReference type="SUPFAM" id="SSF53335">
    <property type="entry name" value="S-adenosyl-L-methionine-dependent methyltransferases"/>
    <property type="match status" value="1"/>
</dbReference>
<reference evidence="9" key="1">
    <citation type="submission" date="2021-01" db="UniProtKB">
        <authorList>
            <consortium name="EnsemblMetazoa"/>
        </authorList>
    </citation>
    <scope>IDENTIFICATION</scope>
</reference>
<keyword evidence="2 6" id="KW-0808">Transferase</keyword>
<dbReference type="Pfam" id="PF01189">
    <property type="entry name" value="Methyltr_RsmB-F"/>
    <property type="match status" value="1"/>
</dbReference>
<keyword evidence="3 6" id="KW-0949">S-adenosyl-L-methionine</keyword>
<proteinExistence type="inferred from homology"/>
<feature type="compositionally biased region" description="Polar residues" evidence="7">
    <location>
        <begin position="442"/>
        <end position="454"/>
    </location>
</feature>
<dbReference type="PRINTS" id="PR02008">
    <property type="entry name" value="RCMTFAMILY"/>
</dbReference>
<evidence type="ECO:0000313" key="10">
    <source>
        <dbReference type="Proteomes" id="UP000594262"/>
    </source>
</evidence>
<feature type="binding site" evidence="6">
    <location>
        <position position="248"/>
    </location>
    <ligand>
        <name>S-adenosyl-L-methionine</name>
        <dbReference type="ChEBI" id="CHEBI:59789"/>
    </ligand>
</feature>
<dbReference type="PANTHER" id="PTHR22807">
    <property type="entry name" value="NOP2 YEAST -RELATED NOL1/NOP2/FMU SUN DOMAIN-CONTAINING"/>
    <property type="match status" value="1"/>
</dbReference>
<feature type="active site" description="Nucleophile" evidence="6">
    <location>
        <position position="355"/>
    </location>
</feature>
<protein>
    <recommendedName>
        <fullName evidence="8">SAM-dependent MTase RsmB/NOP-type domain-containing protein</fullName>
    </recommendedName>
</protein>
<keyword evidence="4 6" id="KW-0694">RNA-binding</keyword>
<dbReference type="GO" id="GO:0003723">
    <property type="term" value="F:RNA binding"/>
    <property type="evidence" value="ECO:0007669"/>
    <property type="project" value="UniProtKB-UniRule"/>
</dbReference>
<dbReference type="GO" id="GO:0005730">
    <property type="term" value="C:nucleolus"/>
    <property type="evidence" value="ECO:0007669"/>
    <property type="project" value="TreeGrafter"/>
</dbReference>